<evidence type="ECO:0000313" key="4">
    <source>
        <dbReference type="Proteomes" id="UP001160130"/>
    </source>
</evidence>
<organism evidence="3 4">
    <name type="scientific">Mycolicibacterium frederiksbergense</name>
    <dbReference type="NCBI Taxonomy" id="117567"/>
    <lineage>
        <taxon>Bacteria</taxon>
        <taxon>Bacillati</taxon>
        <taxon>Actinomycetota</taxon>
        <taxon>Actinomycetes</taxon>
        <taxon>Mycobacteriales</taxon>
        <taxon>Mycobacteriaceae</taxon>
        <taxon>Mycolicibacterium</taxon>
    </lineage>
</organism>
<sequence length="159" mass="15795">MDSGVHAIVARCSANLSDTEEKAREMAITPLIARRFIVAAVAAAAFAAAPTITALTAAPQTLADCPNGESPDVNTAQCVPDVTPNGVPNMVPNAPFQAIPGNPNIPGVNLPDAGTGTIPCTGANSGQCIGLSEEQQAQGPAPVPHSVVGGSPTVTGHIG</sequence>
<evidence type="ECO:0000256" key="1">
    <source>
        <dbReference type="SAM" id="MobiDB-lite"/>
    </source>
</evidence>
<proteinExistence type="predicted"/>
<comment type="caution">
    <text evidence="3">The sequence shown here is derived from an EMBL/GenBank/DDBJ whole genome shotgun (WGS) entry which is preliminary data.</text>
</comment>
<name>A0ABT6KZK9_9MYCO</name>
<evidence type="ECO:0000313" key="3">
    <source>
        <dbReference type="EMBL" id="MDH6196134.1"/>
    </source>
</evidence>
<keyword evidence="2" id="KW-1133">Transmembrane helix</keyword>
<dbReference type="EMBL" id="JARXVE010000004">
    <property type="protein sequence ID" value="MDH6196134.1"/>
    <property type="molecule type" value="Genomic_DNA"/>
</dbReference>
<keyword evidence="4" id="KW-1185">Reference proteome</keyword>
<reference evidence="3 4" key="1">
    <citation type="submission" date="2023-04" db="EMBL/GenBank/DDBJ databases">
        <title>Forest soil microbial communities from Buena Vista Peninsula, Colon Province, Panama.</title>
        <authorList>
            <person name="Bouskill N."/>
        </authorList>
    </citation>
    <scope>NUCLEOTIDE SEQUENCE [LARGE SCALE GENOMIC DNA]</scope>
    <source>
        <strain evidence="3 4">AC80</strain>
    </source>
</reference>
<gene>
    <name evidence="3" type="ORF">M2272_002777</name>
</gene>
<feature type="region of interest" description="Disordered" evidence="1">
    <location>
        <begin position="137"/>
        <end position="159"/>
    </location>
</feature>
<feature type="transmembrane region" description="Helical" evidence="2">
    <location>
        <begin position="36"/>
        <end position="58"/>
    </location>
</feature>
<protein>
    <recommendedName>
        <fullName evidence="5">Intersectin-EH binding protein Ibp1</fullName>
    </recommendedName>
</protein>
<dbReference type="Proteomes" id="UP001160130">
    <property type="component" value="Unassembled WGS sequence"/>
</dbReference>
<keyword evidence="2" id="KW-0472">Membrane</keyword>
<accession>A0ABT6KZK9</accession>
<evidence type="ECO:0000256" key="2">
    <source>
        <dbReference type="SAM" id="Phobius"/>
    </source>
</evidence>
<keyword evidence="2" id="KW-0812">Transmembrane</keyword>
<evidence type="ECO:0008006" key="5">
    <source>
        <dbReference type="Google" id="ProtNLM"/>
    </source>
</evidence>